<dbReference type="GO" id="GO:0005634">
    <property type="term" value="C:nucleus"/>
    <property type="evidence" value="ECO:0007669"/>
    <property type="project" value="TreeGrafter"/>
</dbReference>
<dbReference type="EMBL" id="JAHKSW010000012">
    <property type="protein sequence ID" value="KAG7325612.1"/>
    <property type="molecule type" value="Genomic_DNA"/>
</dbReference>
<feature type="coiled-coil region" evidence="14">
    <location>
        <begin position="497"/>
        <end position="560"/>
    </location>
</feature>
<proteinExistence type="inferred from homology"/>
<keyword evidence="5" id="KW-0963">Cytoplasm</keyword>
<dbReference type="Pfam" id="PF00975">
    <property type="entry name" value="Thioesterase"/>
    <property type="match status" value="1"/>
</dbReference>
<dbReference type="InterPro" id="IPR029058">
    <property type="entry name" value="AB_hydrolase_fold"/>
</dbReference>
<dbReference type="PANTHER" id="PTHR19960:SF7">
    <property type="entry name" value="TEKTIN"/>
    <property type="match status" value="1"/>
</dbReference>
<dbReference type="GO" id="GO:0005929">
    <property type="term" value="C:cilium"/>
    <property type="evidence" value="ECO:0007669"/>
    <property type="project" value="UniProtKB-ARBA"/>
</dbReference>
<dbReference type="GO" id="GO:0060271">
    <property type="term" value="P:cilium assembly"/>
    <property type="evidence" value="ECO:0007669"/>
    <property type="project" value="TreeGrafter"/>
</dbReference>
<keyword evidence="7" id="KW-0378">Hydrolase</keyword>
<evidence type="ECO:0000256" key="15">
    <source>
        <dbReference type="SAM" id="MobiDB-lite"/>
    </source>
</evidence>
<evidence type="ECO:0000256" key="3">
    <source>
        <dbReference type="ARBA" id="ARBA00007209"/>
    </source>
</evidence>
<dbReference type="Gene3D" id="3.40.50.1820">
    <property type="entry name" value="alpha/beta hydrolase"/>
    <property type="match status" value="1"/>
</dbReference>
<dbReference type="Proteomes" id="UP000824219">
    <property type="component" value="Linkage Group LG12"/>
</dbReference>
<reference evidence="17 18" key="1">
    <citation type="submission" date="2021-06" db="EMBL/GenBank/DDBJ databases">
        <title>Chromosome-level genome assembly of the red-tail catfish (Hemibagrus wyckioides).</title>
        <authorList>
            <person name="Shao F."/>
        </authorList>
    </citation>
    <scope>NUCLEOTIDE SEQUENCE [LARGE SCALE GENOMIC DNA]</scope>
    <source>
        <strain evidence="17">EC202008001</strain>
        <tissue evidence="17">Blood</tissue>
    </source>
</reference>
<evidence type="ECO:0000256" key="2">
    <source>
        <dbReference type="ARBA" id="ARBA00007169"/>
    </source>
</evidence>
<gene>
    <name evidence="17" type="ORF">KOW79_010537</name>
</gene>
<keyword evidence="14" id="KW-0175">Coiled coil</keyword>
<feature type="domain" description="Thioesterase" evidence="16">
    <location>
        <begin position="34"/>
        <end position="248"/>
    </location>
</feature>
<feature type="region of interest" description="Disordered" evidence="15">
    <location>
        <begin position="647"/>
        <end position="684"/>
    </location>
</feature>
<dbReference type="GO" id="GO:0005737">
    <property type="term" value="C:cytoplasm"/>
    <property type="evidence" value="ECO:0007669"/>
    <property type="project" value="UniProtKB-SubCell"/>
</dbReference>
<evidence type="ECO:0000256" key="13">
    <source>
        <dbReference type="ARBA" id="ARBA00079653"/>
    </source>
</evidence>
<evidence type="ECO:0000256" key="7">
    <source>
        <dbReference type="ARBA" id="ARBA00022801"/>
    </source>
</evidence>
<evidence type="ECO:0000256" key="1">
    <source>
        <dbReference type="ARBA" id="ARBA00004496"/>
    </source>
</evidence>
<keyword evidence="9" id="KW-0443">Lipid metabolism</keyword>
<keyword evidence="6" id="KW-0444">Lipid biosynthesis</keyword>
<keyword evidence="18" id="KW-1185">Reference proteome</keyword>
<dbReference type="AlphaFoldDB" id="A0A9D3SIQ6"/>
<evidence type="ECO:0000256" key="14">
    <source>
        <dbReference type="SAM" id="Coils"/>
    </source>
</evidence>
<dbReference type="PRINTS" id="PR00511">
    <property type="entry name" value="TEKTIN"/>
</dbReference>
<evidence type="ECO:0000259" key="16">
    <source>
        <dbReference type="Pfam" id="PF00975"/>
    </source>
</evidence>
<dbReference type="InterPro" id="IPR001031">
    <property type="entry name" value="Thioesterase"/>
</dbReference>
<evidence type="ECO:0000313" key="18">
    <source>
        <dbReference type="Proteomes" id="UP000824219"/>
    </source>
</evidence>
<dbReference type="GO" id="GO:0015630">
    <property type="term" value="C:microtubule cytoskeleton"/>
    <property type="evidence" value="ECO:0007669"/>
    <property type="project" value="TreeGrafter"/>
</dbReference>
<dbReference type="InterPro" id="IPR048256">
    <property type="entry name" value="Tektin-like"/>
</dbReference>
<evidence type="ECO:0000256" key="6">
    <source>
        <dbReference type="ARBA" id="ARBA00022516"/>
    </source>
</evidence>
<comment type="subcellular location">
    <subcellularLocation>
        <location evidence="1">Cytoplasm</location>
    </subcellularLocation>
</comment>
<evidence type="ECO:0000256" key="12">
    <source>
        <dbReference type="ARBA" id="ARBA00073799"/>
    </source>
</evidence>
<evidence type="ECO:0000256" key="5">
    <source>
        <dbReference type="ARBA" id="ARBA00022490"/>
    </source>
</evidence>
<dbReference type="GO" id="GO:0060294">
    <property type="term" value="P:cilium movement involved in cell motility"/>
    <property type="evidence" value="ECO:0007669"/>
    <property type="project" value="InterPro"/>
</dbReference>
<dbReference type="PANTHER" id="PTHR19960">
    <property type="entry name" value="TEKTIN"/>
    <property type="match status" value="1"/>
</dbReference>
<organism evidence="17 18">
    <name type="scientific">Hemibagrus wyckioides</name>
    <dbReference type="NCBI Taxonomy" id="337641"/>
    <lineage>
        <taxon>Eukaryota</taxon>
        <taxon>Metazoa</taxon>
        <taxon>Chordata</taxon>
        <taxon>Craniata</taxon>
        <taxon>Vertebrata</taxon>
        <taxon>Euteleostomi</taxon>
        <taxon>Actinopterygii</taxon>
        <taxon>Neopterygii</taxon>
        <taxon>Teleostei</taxon>
        <taxon>Ostariophysi</taxon>
        <taxon>Siluriformes</taxon>
        <taxon>Bagridae</taxon>
        <taxon>Hemibagrus</taxon>
    </lineage>
</organism>
<protein>
    <recommendedName>
        <fullName evidence="12">S-acyl fatty acid synthase thioesterase, medium chain</fullName>
        <ecNumber evidence="4">3.1.2.14</ecNumber>
    </recommendedName>
    <alternativeName>
        <fullName evidence="13">Thioesterase II</fullName>
    </alternativeName>
</protein>
<evidence type="ECO:0000256" key="10">
    <source>
        <dbReference type="ARBA" id="ARBA00023160"/>
    </source>
</evidence>
<accession>A0A9D3SIQ6</accession>
<dbReference type="SUPFAM" id="SSF53474">
    <property type="entry name" value="alpha/beta-Hydrolases"/>
    <property type="match status" value="1"/>
</dbReference>
<dbReference type="EC" id="3.1.2.14" evidence="4"/>
<sequence length="684" mass="77770">MVNTRVRGQLLGNCRSAMDKVINCFSKRPEAVARLICFPWAGGGSIHYARWGRLLNPSIEVYSVRLPGRESRGKEPFLQNMQQILDEVLDVLLPELKEKPFAVFGHSFGAMTSYAFTEYVKKVYDLQPVHVFLSGASAPYSETRLQSPRRSHLSDEEFLQWMISLGGTPPEILANPEALKLFLPALRADLNVVENYRSSRPTSPFLSCPVSCFDGKEDLPHDLQAFKDMTSGDFSVQMLPGSHFYLKDSANEKKNSDMAMLSIKPSLRCTVPDWMKVNNELSVIAEQTRHLSHEIRLEGRALGNDTANKTTWGEYDSNRRLSDRISDITLWKKSLETCAEEVDTEMDALTLTKEAAERALASTVLPLEVTNECLTLREGRRENELVSDPVEAELKKEVEVIHKAQQVLQQNIDQAFKQLCLLQEARHQLTLDLQHKAEALDVDMSCLSLSVTSSEISLKPNPTRVPPGSTTPQQWMQFSQHNITQAKEEMQASLHLRENINITIAQVQNELESQRIATQFASRKRTHQLEQAHQELQWQIKSTQDEINELKEDVLRLERDVQSKMAPLKLVHTRLEYRTRRPGMDLCRDEVQNGLLEENKQLASSIVALKQKLAQAQDSLQVLQLHEARMLEDLERKQEALSLEQRSMQTRQHLNSTPNEFEPSAVSPLTNSSGMHKLQLKYTA</sequence>
<keyword evidence="8" id="KW-0276">Fatty acid metabolism</keyword>
<dbReference type="OrthoDB" id="440745at2759"/>
<dbReference type="Pfam" id="PF03148">
    <property type="entry name" value="Tektin"/>
    <property type="match status" value="1"/>
</dbReference>
<evidence type="ECO:0000256" key="4">
    <source>
        <dbReference type="ARBA" id="ARBA00012480"/>
    </source>
</evidence>
<dbReference type="FunFam" id="3.40.50.1820:FF:000153">
    <property type="entry name" value="Surfactin synthase thioesterase subunit"/>
    <property type="match status" value="1"/>
</dbReference>
<keyword evidence="10" id="KW-0275">Fatty acid biosynthesis</keyword>
<dbReference type="InterPro" id="IPR000435">
    <property type="entry name" value="Tektins"/>
</dbReference>
<name>A0A9D3SIQ6_9TELE</name>
<evidence type="ECO:0000313" key="17">
    <source>
        <dbReference type="EMBL" id="KAG7325612.1"/>
    </source>
</evidence>
<evidence type="ECO:0000256" key="8">
    <source>
        <dbReference type="ARBA" id="ARBA00022832"/>
    </source>
</evidence>
<comment type="similarity">
    <text evidence="2">Belongs to the thioesterase family.</text>
</comment>
<comment type="catalytic activity">
    <reaction evidence="11">
        <text>(9Z)-octadecenoyl-[ACP] + H2O = (9Z)-octadecenoate + holo-[ACP] + H(+)</text>
        <dbReference type="Rhea" id="RHEA:15057"/>
        <dbReference type="Rhea" id="RHEA-COMP:9685"/>
        <dbReference type="Rhea" id="RHEA-COMP:9924"/>
        <dbReference type="ChEBI" id="CHEBI:15377"/>
        <dbReference type="ChEBI" id="CHEBI:15378"/>
        <dbReference type="ChEBI" id="CHEBI:30823"/>
        <dbReference type="ChEBI" id="CHEBI:64479"/>
        <dbReference type="ChEBI" id="CHEBI:78783"/>
        <dbReference type="EC" id="3.1.2.14"/>
    </reaction>
</comment>
<dbReference type="GO" id="GO:0051792">
    <property type="term" value="P:medium-chain fatty acid biosynthetic process"/>
    <property type="evidence" value="ECO:0007669"/>
    <property type="project" value="UniProtKB-ARBA"/>
</dbReference>
<comment type="caution">
    <text evidence="17">The sequence shown here is derived from an EMBL/GenBank/DDBJ whole genome shotgun (WGS) entry which is preliminary data.</text>
</comment>
<feature type="compositionally biased region" description="Polar residues" evidence="15">
    <location>
        <begin position="647"/>
        <end position="659"/>
    </location>
</feature>
<comment type="similarity">
    <text evidence="3">Belongs to the tektin family.</text>
</comment>
<evidence type="ECO:0000256" key="11">
    <source>
        <dbReference type="ARBA" id="ARBA00048536"/>
    </source>
</evidence>
<evidence type="ECO:0000256" key="9">
    <source>
        <dbReference type="ARBA" id="ARBA00023098"/>
    </source>
</evidence>
<dbReference type="GO" id="GO:0016297">
    <property type="term" value="F:fatty acyl-[ACP] hydrolase activity"/>
    <property type="evidence" value="ECO:0007669"/>
    <property type="project" value="UniProtKB-EC"/>
</dbReference>